<organism evidence="8 9">
    <name type="scientific">Rhizophlyctis rosea</name>
    <dbReference type="NCBI Taxonomy" id="64517"/>
    <lineage>
        <taxon>Eukaryota</taxon>
        <taxon>Fungi</taxon>
        <taxon>Fungi incertae sedis</taxon>
        <taxon>Chytridiomycota</taxon>
        <taxon>Chytridiomycota incertae sedis</taxon>
        <taxon>Chytridiomycetes</taxon>
        <taxon>Rhizophlyctidales</taxon>
        <taxon>Rhizophlyctidaceae</taxon>
        <taxon>Rhizophlyctis</taxon>
    </lineage>
</organism>
<keyword evidence="2" id="KW-0547">Nucleotide-binding</keyword>
<evidence type="ECO:0000259" key="7">
    <source>
        <dbReference type="PROSITE" id="PS51192"/>
    </source>
</evidence>
<feature type="region of interest" description="Disordered" evidence="6">
    <location>
        <begin position="645"/>
        <end position="664"/>
    </location>
</feature>
<dbReference type="Pfam" id="PF00270">
    <property type="entry name" value="DEAD"/>
    <property type="match status" value="1"/>
</dbReference>
<comment type="caution">
    <text evidence="8">The sequence shown here is derived from an EMBL/GenBank/DDBJ whole genome shotgun (WGS) entry which is preliminary data.</text>
</comment>
<feature type="compositionally biased region" description="Polar residues" evidence="6">
    <location>
        <begin position="653"/>
        <end position="664"/>
    </location>
</feature>
<name>A0AAD5X4Q3_9FUNG</name>
<dbReference type="GO" id="GO:0005524">
    <property type="term" value="F:ATP binding"/>
    <property type="evidence" value="ECO:0007669"/>
    <property type="project" value="UniProtKB-KW"/>
</dbReference>
<evidence type="ECO:0000256" key="1">
    <source>
        <dbReference type="ARBA" id="ARBA00012552"/>
    </source>
</evidence>
<dbReference type="Pfam" id="PF00271">
    <property type="entry name" value="Helicase_C"/>
    <property type="match status" value="1"/>
</dbReference>
<dbReference type="InterPro" id="IPR001650">
    <property type="entry name" value="Helicase_C-like"/>
</dbReference>
<accession>A0AAD5X4Q3</accession>
<dbReference type="SUPFAM" id="SSF52540">
    <property type="entry name" value="P-loop containing nucleoside triphosphate hydrolases"/>
    <property type="match status" value="2"/>
</dbReference>
<keyword evidence="4 8" id="KW-0347">Helicase</keyword>
<protein>
    <recommendedName>
        <fullName evidence="1">RNA helicase</fullName>
        <ecNumber evidence="1">3.6.4.13</ecNumber>
    </recommendedName>
</protein>
<dbReference type="GO" id="GO:0003676">
    <property type="term" value="F:nucleic acid binding"/>
    <property type="evidence" value="ECO:0007669"/>
    <property type="project" value="InterPro"/>
</dbReference>
<dbReference type="InterPro" id="IPR014001">
    <property type="entry name" value="Helicase_ATP-bd"/>
</dbReference>
<dbReference type="AlphaFoldDB" id="A0AAD5X4Q3"/>
<evidence type="ECO:0000313" key="8">
    <source>
        <dbReference type="EMBL" id="KAJ3056491.1"/>
    </source>
</evidence>
<dbReference type="PROSITE" id="PS51192">
    <property type="entry name" value="HELICASE_ATP_BIND_1"/>
    <property type="match status" value="1"/>
</dbReference>
<dbReference type="GO" id="GO:0016787">
    <property type="term" value="F:hydrolase activity"/>
    <property type="evidence" value="ECO:0007669"/>
    <property type="project" value="UniProtKB-KW"/>
</dbReference>
<reference evidence="8" key="1">
    <citation type="submission" date="2020-05" db="EMBL/GenBank/DDBJ databases">
        <title>Phylogenomic resolution of chytrid fungi.</title>
        <authorList>
            <person name="Stajich J.E."/>
            <person name="Amses K."/>
            <person name="Simmons R."/>
            <person name="Seto K."/>
            <person name="Myers J."/>
            <person name="Bonds A."/>
            <person name="Quandt C.A."/>
            <person name="Barry K."/>
            <person name="Liu P."/>
            <person name="Grigoriev I."/>
            <person name="Longcore J.E."/>
            <person name="James T.Y."/>
        </authorList>
    </citation>
    <scope>NUCLEOTIDE SEQUENCE</scope>
    <source>
        <strain evidence="8">JEL0318</strain>
    </source>
</reference>
<evidence type="ECO:0000256" key="2">
    <source>
        <dbReference type="ARBA" id="ARBA00022741"/>
    </source>
</evidence>
<evidence type="ECO:0000256" key="5">
    <source>
        <dbReference type="ARBA" id="ARBA00022840"/>
    </source>
</evidence>
<dbReference type="EMBL" id="JADGJD010000031">
    <property type="protein sequence ID" value="KAJ3056491.1"/>
    <property type="molecule type" value="Genomic_DNA"/>
</dbReference>
<evidence type="ECO:0000256" key="3">
    <source>
        <dbReference type="ARBA" id="ARBA00022801"/>
    </source>
</evidence>
<feature type="region of interest" description="Disordered" evidence="6">
    <location>
        <begin position="1"/>
        <end position="30"/>
    </location>
</feature>
<keyword evidence="9" id="KW-1185">Reference proteome</keyword>
<sequence>MPLRRLQSSSETSDEQETRPWKNNGRVGGVKPLPICVDEKSRIVTPEELDNRKAAARAAMRKAKVAAENRLHRNAVKSAMVGAKNAAESVSLEHRNAILKAADGANMLANGIFRVPRTEQREEDLVLELSVLEDLYERIVAARSSEEQSVLFNQFNRLLAQHHFCSHSVEKRHDRVKPTHPNSLAPDDFKALHVDARISKAITEMGFSRPSQITRTLPSLLNLDVDMIVGSRPLHAKYLALAISVATRINATSDAPQAVIITPTQEAAKLIINCIKGVAKYAFITNYLADEKRLPAGEDVKAHIVIGKPHVVLVLIRMGLLDVESVSKFILDADSQLVCGAGLEEASLRLWSIMPVDCQTIFFSATFSETIRAFAHKVVPNTNMIPLKQEELSVDWRRQFVLFTKDAQHKMYSTTRVLALNGAGKTVIFVRRRHWRKRLRKEGCRVLLLVGGRDGRRSEALEKFTNGKKNIIITADDLACAVEVGSLELVVNFDIVLDCDKQTFPESYLLRLECFGRKGVAINFVSDVGGFDKFEDVKKELENVQIEFEVEKTIGLLAGMTVMDGEFLPTLNRVMVLLKKRGDVKKFVRGAVEFGGAVSDDEEEGGWKSMGCLSVGGTAGGGSGKYGRVDSVIDVNVPDLKVEDVGRRKKNSPPCSTATDPATDTSFIDEEDGTAYSHVTAAASRATDLTSYQSHITSRRESVATKRMSTVSHHMEMESKNGGVEGGVGGREVVEWQLAEADREERMLVGQLSRNFRTV</sequence>
<evidence type="ECO:0000313" key="9">
    <source>
        <dbReference type="Proteomes" id="UP001212841"/>
    </source>
</evidence>
<keyword evidence="3" id="KW-0378">Hydrolase</keyword>
<dbReference type="Proteomes" id="UP001212841">
    <property type="component" value="Unassembled WGS sequence"/>
</dbReference>
<dbReference type="GO" id="GO:0003724">
    <property type="term" value="F:RNA helicase activity"/>
    <property type="evidence" value="ECO:0007669"/>
    <property type="project" value="UniProtKB-EC"/>
</dbReference>
<proteinExistence type="predicted"/>
<dbReference type="Gene3D" id="3.40.50.300">
    <property type="entry name" value="P-loop containing nucleotide triphosphate hydrolases"/>
    <property type="match status" value="2"/>
</dbReference>
<evidence type="ECO:0000256" key="6">
    <source>
        <dbReference type="SAM" id="MobiDB-lite"/>
    </source>
</evidence>
<dbReference type="InterPro" id="IPR011545">
    <property type="entry name" value="DEAD/DEAH_box_helicase_dom"/>
</dbReference>
<dbReference type="InterPro" id="IPR027417">
    <property type="entry name" value="P-loop_NTPase"/>
</dbReference>
<gene>
    <name evidence="8" type="primary">DBP5_3</name>
    <name evidence="8" type="ORF">HK097_006617</name>
</gene>
<dbReference type="PANTHER" id="PTHR47958">
    <property type="entry name" value="ATP-DEPENDENT RNA HELICASE DBP3"/>
    <property type="match status" value="1"/>
</dbReference>
<feature type="domain" description="Helicase ATP-binding" evidence="7">
    <location>
        <begin position="218"/>
        <end position="385"/>
    </location>
</feature>
<keyword evidence="5" id="KW-0067">ATP-binding</keyword>
<evidence type="ECO:0000256" key="4">
    <source>
        <dbReference type="ARBA" id="ARBA00022806"/>
    </source>
</evidence>
<dbReference type="EC" id="3.6.4.13" evidence="1"/>